<dbReference type="EMBL" id="CP061281">
    <property type="protein sequence ID" value="QNS08638.1"/>
    <property type="molecule type" value="Genomic_DNA"/>
</dbReference>
<name>A0A7H1BIT3_9ACTN</name>
<evidence type="ECO:0000313" key="4">
    <source>
        <dbReference type="Proteomes" id="UP000516428"/>
    </source>
</evidence>
<sequence>MAAHPGGPPGRPGRRPPPPGLTRADPGTRPGPTEGVSTQRITMKDGADGALPHHHERSAETFYVLDGAAEFLSGDQVITGEAGDLIVVPSRTAHAFAAVPGSDAGLLIVITPGVERFAYFRHLQRIALGELSPESILEVQERCDNHFLSSPAWHGRRR</sequence>
<protein>
    <submittedName>
        <fullName evidence="3">Cupin domain-containing protein</fullName>
    </submittedName>
</protein>
<evidence type="ECO:0000259" key="2">
    <source>
        <dbReference type="Pfam" id="PF07883"/>
    </source>
</evidence>
<dbReference type="KEGG" id="sxn:IAG42_10340"/>
<feature type="region of interest" description="Disordered" evidence="1">
    <location>
        <begin position="1"/>
        <end position="40"/>
    </location>
</feature>
<evidence type="ECO:0000313" key="3">
    <source>
        <dbReference type="EMBL" id="QNS08638.1"/>
    </source>
</evidence>
<keyword evidence="4" id="KW-1185">Reference proteome</keyword>
<dbReference type="Gene3D" id="2.60.120.10">
    <property type="entry name" value="Jelly Rolls"/>
    <property type="match status" value="1"/>
</dbReference>
<dbReference type="Proteomes" id="UP000516428">
    <property type="component" value="Chromosome"/>
</dbReference>
<dbReference type="Pfam" id="PF07883">
    <property type="entry name" value="Cupin_2"/>
    <property type="match status" value="1"/>
</dbReference>
<dbReference type="InterPro" id="IPR053146">
    <property type="entry name" value="QDO-like"/>
</dbReference>
<dbReference type="RefSeq" id="WP_188341296.1">
    <property type="nucleotide sequence ID" value="NZ_CP061281.1"/>
</dbReference>
<feature type="compositionally biased region" description="Pro residues" evidence="1">
    <location>
        <begin position="1"/>
        <end position="20"/>
    </location>
</feature>
<organism evidence="3 4">
    <name type="scientific">Streptomyces xanthii</name>
    <dbReference type="NCBI Taxonomy" id="2768069"/>
    <lineage>
        <taxon>Bacteria</taxon>
        <taxon>Bacillati</taxon>
        <taxon>Actinomycetota</taxon>
        <taxon>Actinomycetes</taxon>
        <taxon>Kitasatosporales</taxon>
        <taxon>Streptomycetaceae</taxon>
        <taxon>Streptomyces</taxon>
    </lineage>
</organism>
<accession>A0A7H1BIT3</accession>
<dbReference type="InterPro" id="IPR013096">
    <property type="entry name" value="Cupin_2"/>
</dbReference>
<dbReference type="SUPFAM" id="SSF51182">
    <property type="entry name" value="RmlC-like cupins"/>
    <property type="match status" value="1"/>
</dbReference>
<dbReference type="PANTHER" id="PTHR36440">
    <property type="entry name" value="PUTATIVE (AFU_ORTHOLOGUE AFUA_8G07350)-RELATED"/>
    <property type="match status" value="1"/>
</dbReference>
<gene>
    <name evidence="3" type="ORF">IAG42_10340</name>
</gene>
<evidence type="ECO:0000256" key="1">
    <source>
        <dbReference type="SAM" id="MobiDB-lite"/>
    </source>
</evidence>
<dbReference type="PANTHER" id="PTHR36440:SF1">
    <property type="entry name" value="PUTATIVE (AFU_ORTHOLOGUE AFUA_8G07350)-RELATED"/>
    <property type="match status" value="1"/>
</dbReference>
<feature type="domain" description="Cupin type-2" evidence="2">
    <location>
        <begin position="41"/>
        <end position="108"/>
    </location>
</feature>
<dbReference type="InterPro" id="IPR014710">
    <property type="entry name" value="RmlC-like_jellyroll"/>
</dbReference>
<dbReference type="InterPro" id="IPR011051">
    <property type="entry name" value="RmlC_Cupin_sf"/>
</dbReference>
<reference evidence="3 4" key="1">
    <citation type="submission" date="2020-09" db="EMBL/GenBank/DDBJ databases">
        <title>A novel species.</title>
        <authorList>
            <person name="Gao J."/>
        </authorList>
    </citation>
    <scope>NUCLEOTIDE SEQUENCE [LARGE SCALE GENOMIC DNA]</scope>
    <source>
        <strain evidence="3 4">CRXT-Y-14</strain>
    </source>
</reference>
<proteinExistence type="predicted"/>
<dbReference type="AlphaFoldDB" id="A0A7H1BIT3"/>